<proteinExistence type="predicted"/>
<accession>A0AAV0V907</accession>
<name>A0AAV0V907_9STRA</name>
<reference evidence="1" key="1">
    <citation type="submission" date="2022-12" db="EMBL/GenBank/DDBJ databases">
        <authorList>
            <person name="Webb A."/>
        </authorList>
    </citation>
    <scope>NUCLEOTIDE SEQUENCE</scope>
    <source>
        <strain evidence="1">Pd1</strain>
    </source>
</reference>
<comment type="caution">
    <text evidence="1">The sequence shown here is derived from an EMBL/GenBank/DDBJ whole genome shotgun (WGS) entry which is preliminary data.</text>
</comment>
<dbReference type="EMBL" id="CANTFM010002186">
    <property type="protein sequence ID" value="CAI5744798.1"/>
    <property type="molecule type" value="Genomic_DNA"/>
</dbReference>
<protein>
    <submittedName>
        <fullName evidence="1">Uncharacterized protein</fullName>
    </submittedName>
</protein>
<dbReference type="AlphaFoldDB" id="A0AAV0V907"/>
<organism evidence="1 2">
    <name type="scientific">Peronospora destructor</name>
    <dbReference type="NCBI Taxonomy" id="86335"/>
    <lineage>
        <taxon>Eukaryota</taxon>
        <taxon>Sar</taxon>
        <taxon>Stramenopiles</taxon>
        <taxon>Oomycota</taxon>
        <taxon>Peronosporomycetes</taxon>
        <taxon>Peronosporales</taxon>
        <taxon>Peronosporaceae</taxon>
        <taxon>Peronospora</taxon>
    </lineage>
</organism>
<evidence type="ECO:0000313" key="1">
    <source>
        <dbReference type="EMBL" id="CAI5744798.1"/>
    </source>
</evidence>
<sequence length="82" mass="9059">MNHSLKHVRVLGMRVGESLSHVIASEKPLEFGLGGEDPLTTYGCPVLPEELEKGIARLDLATQEKSNEIMHSDGDNKSEFRL</sequence>
<keyword evidence="2" id="KW-1185">Reference proteome</keyword>
<evidence type="ECO:0000313" key="2">
    <source>
        <dbReference type="Proteomes" id="UP001162029"/>
    </source>
</evidence>
<gene>
    <name evidence="1" type="ORF">PDE001_LOCUS9924</name>
</gene>
<dbReference type="Proteomes" id="UP001162029">
    <property type="component" value="Unassembled WGS sequence"/>
</dbReference>